<evidence type="ECO:0000313" key="1">
    <source>
        <dbReference type="EMBL" id="EXK95605.1"/>
    </source>
</evidence>
<name>X0CMD9_FUSOX</name>
<reference evidence="1 2" key="1">
    <citation type="submission" date="2011-11" db="EMBL/GenBank/DDBJ databases">
        <title>The Genome Sequence of Fusarium oxysporum PHW815.</title>
        <authorList>
            <consortium name="The Broad Institute Genome Sequencing Platform"/>
            <person name="Ma L.-J."/>
            <person name="Gale L.R."/>
            <person name="Schwartz D.C."/>
            <person name="Zhou S."/>
            <person name="Corby-Kistler H."/>
            <person name="Young S.K."/>
            <person name="Zeng Q."/>
            <person name="Gargeya S."/>
            <person name="Fitzgerald M."/>
            <person name="Haas B."/>
            <person name="Abouelleil A."/>
            <person name="Alvarado L."/>
            <person name="Arachchi H.M."/>
            <person name="Berlin A."/>
            <person name="Brown A."/>
            <person name="Chapman S.B."/>
            <person name="Chen Z."/>
            <person name="Dunbar C."/>
            <person name="Freedman E."/>
            <person name="Gearin G."/>
            <person name="Goldberg J."/>
            <person name="Griggs A."/>
            <person name="Gujja S."/>
            <person name="Heiman D."/>
            <person name="Howarth C."/>
            <person name="Larson L."/>
            <person name="Lui A."/>
            <person name="MacDonald P.J.P."/>
            <person name="Montmayeur A."/>
            <person name="Murphy C."/>
            <person name="Neiman D."/>
            <person name="Pearson M."/>
            <person name="Priest M."/>
            <person name="Roberts A."/>
            <person name="Saif S."/>
            <person name="Shea T."/>
            <person name="Shenoy N."/>
            <person name="Sisk P."/>
            <person name="Stolte C."/>
            <person name="Sykes S."/>
            <person name="Wortman J."/>
            <person name="Nusbaum C."/>
            <person name="Birren B."/>
        </authorList>
    </citation>
    <scope>NUCLEOTIDE SEQUENCE [LARGE SCALE GENOMIC DNA]</scope>
    <source>
        <strain evidence="1 2">54005</strain>
    </source>
</reference>
<evidence type="ECO:0000313" key="2">
    <source>
        <dbReference type="Proteomes" id="UP000030663"/>
    </source>
</evidence>
<protein>
    <submittedName>
        <fullName evidence="1">Uncharacterized protein</fullName>
    </submittedName>
</protein>
<dbReference type="HOGENOM" id="CLU_1938277_0_0_1"/>
<dbReference type="AlphaFoldDB" id="X0CMD9"/>
<gene>
    <name evidence="1" type="ORF">FOQG_04156</name>
</gene>
<sequence length="130" mass="14423">MKSASAIKCQSFLTYVGTSILFEAITGYETGAWLVTVRGPWAQDQCQSLCPSTDSQCLLVATRRGEMARSMWHSDRMSVVKSILLFARAIESWKRHPHRLPSCLGTISIIQSTQRVCSPSLLGVTRAMQT</sequence>
<organism evidence="1 2">
    <name type="scientific">Fusarium oxysporum f. sp. raphani 54005</name>
    <dbReference type="NCBI Taxonomy" id="1089458"/>
    <lineage>
        <taxon>Eukaryota</taxon>
        <taxon>Fungi</taxon>
        <taxon>Dikarya</taxon>
        <taxon>Ascomycota</taxon>
        <taxon>Pezizomycotina</taxon>
        <taxon>Sordariomycetes</taxon>
        <taxon>Hypocreomycetidae</taxon>
        <taxon>Hypocreales</taxon>
        <taxon>Nectriaceae</taxon>
        <taxon>Fusarium</taxon>
        <taxon>Fusarium oxysporum species complex</taxon>
    </lineage>
</organism>
<keyword evidence="2" id="KW-1185">Reference proteome</keyword>
<accession>X0CMD9</accession>
<dbReference type="Proteomes" id="UP000030663">
    <property type="component" value="Unassembled WGS sequence"/>
</dbReference>
<proteinExistence type="predicted"/>
<dbReference type="EMBL" id="JH658366">
    <property type="protein sequence ID" value="EXK95605.1"/>
    <property type="molecule type" value="Genomic_DNA"/>
</dbReference>